<protein>
    <submittedName>
        <fullName evidence="4">Putative acetyltransferase</fullName>
    </submittedName>
</protein>
<dbReference type="Pfam" id="PF00583">
    <property type="entry name" value="Acetyltransf_1"/>
    <property type="match status" value="1"/>
</dbReference>
<dbReference type="Proteomes" id="UP000070544">
    <property type="component" value="Unassembled WGS sequence"/>
</dbReference>
<organism evidence="4 5">
    <name type="scientific">Gonapodya prolifera (strain JEL478)</name>
    <name type="common">Monoblepharis prolifera</name>
    <dbReference type="NCBI Taxonomy" id="1344416"/>
    <lineage>
        <taxon>Eukaryota</taxon>
        <taxon>Fungi</taxon>
        <taxon>Fungi incertae sedis</taxon>
        <taxon>Chytridiomycota</taxon>
        <taxon>Chytridiomycota incertae sedis</taxon>
        <taxon>Monoblepharidomycetes</taxon>
        <taxon>Monoblepharidales</taxon>
        <taxon>Gonapodyaceae</taxon>
        <taxon>Gonapodya</taxon>
    </lineage>
</organism>
<dbReference type="InterPro" id="IPR050832">
    <property type="entry name" value="Bact_Acetyltransf"/>
</dbReference>
<feature type="domain" description="N-acetyltransferase" evidence="3">
    <location>
        <begin position="15"/>
        <end position="167"/>
    </location>
</feature>
<evidence type="ECO:0000313" key="4">
    <source>
        <dbReference type="EMBL" id="KXS19525.1"/>
    </source>
</evidence>
<keyword evidence="1 4" id="KW-0808">Transferase</keyword>
<dbReference type="EMBL" id="KQ965738">
    <property type="protein sequence ID" value="KXS19525.1"/>
    <property type="molecule type" value="Genomic_DNA"/>
</dbReference>
<keyword evidence="2" id="KW-0012">Acyltransferase</keyword>
<dbReference type="PANTHER" id="PTHR43877">
    <property type="entry name" value="AMINOALKYLPHOSPHONATE N-ACETYLTRANSFERASE-RELATED-RELATED"/>
    <property type="match status" value="1"/>
</dbReference>
<evidence type="ECO:0000256" key="1">
    <source>
        <dbReference type="ARBA" id="ARBA00022679"/>
    </source>
</evidence>
<dbReference type="OrthoDB" id="9975416at2759"/>
<dbReference type="STRING" id="1344416.A0A139ASR5"/>
<dbReference type="CDD" id="cd04301">
    <property type="entry name" value="NAT_SF"/>
    <property type="match status" value="1"/>
</dbReference>
<dbReference type="InterPro" id="IPR016181">
    <property type="entry name" value="Acyl_CoA_acyltransferase"/>
</dbReference>
<proteinExistence type="predicted"/>
<dbReference type="Gene3D" id="3.40.630.30">
    <property type="match status" value="1"/>
</dbReference>
<keyword evidence="5" id="KW-1185">Reference proteome</keyword>
<gene>
    <name evidence="4" type="ORF">M427DRAFT_28971</name>
</gene>
<dbReference type="InterPro" id="IPR000182">
    <property type="entry name" value="GNAT_dom"/>
</dbReference>
<evidence type="ECO:0000256" key="2">
    <source>
        <dbReference type="ARBA" id="ARBA00023315"/>
    </source>
</evidence>
<dbReference type="AlphaFoldDB" id="A0A139ASR5"/>
<sequence length="167" mass="18286">MAEAVTAPAISLDDVILRRAERSDVASIARIIASDTLASSENREHVTPEGVADSYYTAFESISRDPAHFLLVAEVGGRVVGTLQLTMWHTMGRQGGYRGHLETVFVDPSMRGKGIGSKMIGWALQHAKESGALLVDLSSNSTRVNAHRFYERMGFERTSVGFKIFLT</sequence>
<reference evidence="4 5" key="1">
    <citation type="journal article" date="2015" name="Genome Biol. Evol.">
        <title>Phylogenomic analyses indicate that early fungi evolved digesting cell walls of algal ancestors of land plants.</title>
        <authorList>
            <person name="Chang Y."/>
            <person name="Wang S."/>
            <person name="Sekimoto S."/>
            <person name="Aerts A.L."/>
            <person name="Choi C."/>
            <person name="Clum A."/>
            <person name="LaButti K.M."/>
            <person name="Lindquist E.A."/>
            <person name="Yee Ngan C."/>
            <person name="Ohm R.A."/>
            <person name="Salamov A.A."/>
            <person name="Grigoriev I.V."/>
            <person name="Spatafora J.W."/>
            <person name="Berbee M.L."/>
        </authorList>
    </citation>
    <scope>NUCLEOTIDE SEQUENCE [LARGE SCALE GENOMIC DNA]</scope>
    <source>
        <strain evidence="4 5">JEL478</strain>
    </source>
</reference>
<accession>A0A139ASR5</accession>
<dbReference type="SUPFAM" id="SSF55729">
    <property type="entry name" value="Acyl-CoA N-acyltransferases (Nat)"/>
    <property type="match status" value="1"/>
</dbReference>
<evidence type="ECO:0000313" key="5">
    <source>
        <dbReference type="Proteomes" id="UP000070544"/>
    </source>
</evidence>
<dbReference type="GO" id="GO:0016747">
    <property type="term" value="F:acyltransferase activity, transferring groups other than amino-acyl groups"/>
    <property type="evidence" value="ECO:0007669"/>
    <property type="project" value="InterPro"/>
</dbReference>
<name>A0A139ASR5_GONPJ</name>
<evidence type="ECO:0000259" key="3">
    <source>
        <dbReference type="PROSITE" id="PS51186"/>
    </source>
</evidence>
<dbReference type="PROSITE" id="PS51186">
    <property type="entry name" value="GNAT"/>
    <property type="match status" value="1"/>
</dbReference>